<evidence type="ECO:0000256" key="3">
    <source>
        <dbReference type="ARBA" id="ARBA00022989"/>
    </source>
</evidence>
<evidence type="ECO:0000259" key="6">
    <source>
        <dbReference type="Pfam" id="PF06271"/>
    </source>
</evidence>
<dbReference type="EMBL" id="JAALHA020000016">
    <property type="protein sequence ID" value="MDR9898133.1"/>
    <property type="molecule type" value="Genomic_DNA"/>
</dbReference>
<sequence>MTIERTTPQQYPRVDFRRRAMAASTDFLGVWLVSSTFLSNQLGIQVVPILIFIVGWVISRVMVPYINQGQSLGRWAFDIKVLEFQQARLPDLQALFKREGIVGSCALLISIALNNIVHYPTAILLVIPMVIDCGAAFYDTQMRLALHDRYASTVIVSSRRGYSLDIKVKRIVEKIRRNMR</sequence>
<dbReference type="Proteomes" id="UP000667802">
    <property type="component" value="Unassembled WGS sequence"/>
</dbReference>
<evidence type="ECO:0000256" key="4">
    <source>
        <dbReference type="ARBA" id="ARBA00023136"/>
    </source>
</evidence>
<keyword evidence="8" id="KW-1185">Reference proteome</keyword>
<protein>
    <submittedName>
        <fullName evidence="7">RDD family protein</fullName>
    </submittedName>
</protein>
<accession>A0AAP5IAX0</accession>
<keyword evidence="2 5" id="KW-0812">Transmembrane</keyword>
<dbReference type="InterPro" id="IPR010432">
    <property type="entry name" value="RDD"/>
</dbReference>
<evidence type="ECO:0000256" key="1">
    <source>
        <dbReference type="ARBA" id="ARBA00004141"/>
    </source>
</evidence>
<reference evidence="8" key="1">
    <citation type="journal article" date="2021" name="Science">
        <title>Hunting the eagle killer: A cyanobacterial neurotoxin causes vacuolar myelinopathy.</title>
        <authorList>
            <person name="Breinlinger S."/>
            <person name="Phillips T.J."/>
            <person name="Haram B.N."/>
            <person name="Mares J."/>
            <person name="Martinez Yerena J.A."/>
            <person name="Hrouzek P."/>
            <person name="Sobotka R."/>
            <person name="Henderson W.M."/>
            <person name="Schmieder P."/>
            <person name="Williams S.M."/>
            <person name="Lauderdale J.D."/>
            <person name="Wilde H.D."/>
            <person name="Gerrin W."/>
            <person name="Kust A."/>
            <person name="Washington J.W."/>
            <person name="Wagner C."/>
            <person name="Geier B."/>
            <person name="Liebeke M."/>
            <person name="Enke H."/>
            <person name="Niedermeyer T.H.J."/>
            <person name="Wilde S.B."/>
        </authorList>
    </citation>
    <scope>NUCLEOTIDE SEQUENCE [LARGE SCALE GENOMIC DNA]</scope>
    <source>
        <strain evidence="8">Thurmond2011</strain>
    </source>
</reference>
<keyword evidence="4 5" id="KW-0472">Membrane</keyword>
<evidence type="ECO:0000256" key="2">
    <source>
        <dbReference type="ARBA" id="ARBA00022692"/>
    </source>
</evidence>
<feature type="transmembrane region" description="Helical" evidence="5">
    <location>
        <begin position="44"/>
        <end position="63"/>
    </location>
</feature>
<proteinExistence type="predicted"/>
<keyword evidence="3 5" id="KW-1133">Transmembrane helix</keyword>
<dbReference type="AlphaFoldDB" id="A0AAP5IAX0"/>
<dbReference type="RefSeq" id="WP_208342859.1">
    <property type="nucleotide sequence ID" value="NZ_CAWQFN010000216.1"/>
</dbReference>
<dbReference type="GO" id="GO:0016020">
    <property type="term" value="C:membrane"/>
    <property type="evidence" value="ECO:0007669"/>
    <property type="project" value="UniProtKB-SubCell"/>
</dbReference>
<gene>
    <name evidence="7" type="ORF">G7B40_026740</name>
</gene>
<evidence type="ECO:0000256" key="5">
    <source>
        <dbReference type="SAM" id="Phobius"/>
    </source>
</evidence>
<name>A0AAP5IAX0_9CYAN</name>
<comment type="caution">
    <text evidence="7">The sequence shown here is derived from an EMBL/GenBank/DDBJ whole genome shotgun (WGS) entry which is preliminary data.</text>
</comment>
<dbReference type="Pfam" id="PF06271">
    <property type="entry name" value="RDD"/>
    <property type="match status" value="1"/>
</dbReference>
<feature type="domain" description="RDD" evidence="6">
    <location>
        <begin position="32"/>
        <end position="151"/>
    </location>
</feature>
<comment type="subcellular location">
    <subcellularLocation>
        <location evidence="1">Membrane</location>
        <topology evidence="1">Multi-pass membrane protein</topology>
    </subcellularLocation>
</comment>
<feature type="transmembrane region" description="Helical" evidence="5">
    <location>
        <begin position="119"/>
        <end position="138"/>
    </location>
</feature>
<organism evidence="7 8">
    <name type="scientific">Aetokthonos hydrillicola Thurmond2011</name>
    <dbReference type="NCBI Taxonomy" id="2712845"/>
    <lineage>
        <taxon>Bacteria</taxon>
        <taxon>Bacillati</taxon>
        <taxon>Cyanobacteriota</taxon>
        <taxon>Cyanophyceae</taxon>
        <taxon>Nostocales</taxon>
        <taxon>Hapalosiphonaceae</taxon>
        <taxon>Aetokthonos</taxon>
    </lineage>
</organism>
<evidence type="ECO:0000313" key="8">
    <source>
        <dbReference type="Proteomes" id="UP000667802"/>
    </source>
</evidence>
<evidence type="ECO:0000313" key="7">
    <source>
        <dbReference type="EMBL" id="MDR9898133.1"/>
    </source>
</evidence>